<sequence>MTNKIPILASLILLCLTLGCGNKNSKKSNTYIFDIDKELAYCEQQATKTLTLIPEDGKSLPRNIAPDSQEWRFINYKDWTSGFWPGTLWYLYEGTGKKKWIASANTYSRYLTPLSVTPALDHDLGFQVFNSFGNGYRLTGNPEYKEIILKTADTLATLFNPNVGTILSWPREVPNMEWPQHNTIIDNMINLELLFWASKNGGDKSLYDIAVSHADVTMKNHFRPDYTSYHAVVYDRETGQKIKGVTHQGFADDSMWARGQGWAIYGYTMVYRETNDPKYLDFAQKTAKIYLDKLPEDLIPYWDFNAPNIPDEPRDASAAALVASALIELSTFAKDSNLSKNYVDNAEKMLAELSQNYQSRDANSAFLLHSTGHKPNGSEIDYSINYADYYYLEALLRLKKLKAGIPFTKPLPATIKQKD</sequence>
<feature type="binding site" evidence="4">
    <location>
        <position position="186"/>
    </location>
    <ligand>
        <name>substrate</name>
    </ligand>
</feature>
<feature type="binding site" evidence="4">
    <location>
        <position position="258"/>
    </location>
    <ligand>
        <name>substrate</name>
    </ligand>
</feature>
<dbReference type="PROSITE" id="PS51257">
    <property type="entry name" value="PROKAR_LIPOPROTEIN"/>
    <property type="match status" value="1"/>
</dbReference>
<dbReference type="Proteomes" id="UP000184406">
    <property type="component" value="Unassembled WGS sequence"/>
</dbReference>
<evidence type="ECO:0000256" key="4">
    <source>
        <dbReference type="PIRSR" id="PIRSR610905-2"/>
    </source>
</evidence>
<dbReference type="GO" id="GO:0052757">
    <property type="term" value="F:chondroitin hydrolase activity"/>
    <property type="evidence" value="ECO:0007669"/>
    <property type="project" value="TreeGrafter"/>
</dbReference>
<feature type="binding site" evidence="4">
    <location>
        <position position="244"/>
    </location>
    <ligand>
        <name>substrate</name>
    </ligand>
</feature>
<accession>A0A1M4UCV4</accession>
<evidence type="ECO:0000256" key="3">
    <source>
        <dbReference type="PIRSR" id="PIRSR610905-1"/>
    </source>
</evidence>
<dbReference type="PANTHER" id="PTHR36845">
    <property type="entry name" value="HYDROLASE, PUTATIVE (AFU_ORTHOLOGUE AFUA_7G05090)-RELATED"/>
    <property type="match status" value="1"/>
</dbReference>
<feature type="binding site" evidence="4">
    <location>
        <position position="123"/>
    </location>
    <ligand>
        <name>substrate</name>
    </ligand>
</feature>
<evidence type="ECO:0000313" key="6">
    <source>
        <dbReference type="Proteomes" id="UP000184406"/>
    </source>
</evidence>
<dbReference type="GO" id="GO:0000272">
    <property type="term" value="P:polysaccharide catabolic process"/>
    <property type="evidence" value="ECO:0007669"/>
    <property type="project" value="TreeGrafter"/>
</dbReference>
<feature type="active site" description="Nucleophile" evidence="3">
    <location>
        <position position="123"/>
    </location>
</feature>
<dbReference type="SUPFAM" id="SSF48208">
    <property type="entry name" value="Six-hairpin glycosidases"/>
    <property type="match status" value="1"/>
</dbReference>
<dbReference type="InterPro" id="IPR012341">
    <property type="entry name" value="6hp_glycosidase-like_sf"/>
</dbReference>
<evidence type="ECO:0000256" key="1">
    <source>
        <dbReference type="ARBA" id="ARBA00022801"/>
    </source>
</evidence>
<comment type="similarity">
    <text evidence="2">Belongs to the glycosyl hydrolase 88 family.</text>
</comment>
<reference evidence="6" key="1">
    <citation type="submission" date="2016-11" db="EMBL/GenBank/DDBJ databases">
        <authorList>
            <person name="Varghese N."/>
            <person name="Submissions S."/>
        </authorList>
    </citation>
    <scope>NUCLEOTIDE SEQUENCE [LARGE SCALE GENOMIC DNA]</scope>
    <source>
        <strain evidence="6">DSM 17539</strain>
    </source>
</reference>
<dbReference type="Gene3D" id="1.50.10.10">
    <property type="match status" value="1"/>
</dbReference>
<name>A0A1M4UCV4_9FLAO</name>
<organism evidence="5 6">
    <name type="scientific">Arenibacter palladensis</name>
    <dbReference type="NCBI Taxonomy" id="237373"/>
    <lineage>
        <taxon>Bacteria</taxon>
        <taxon>Pseudomonadati</taxon>
        <taxon>Bacteroidota</taxon>
        <taxon>Flavobacteriia</taxon>
        <taxon>Flavobacteriales</taxon>
        <taxon>Flavobacteriaceae</taxon>
        <taxon>Arenibacter</taxon>
    </lineage>
</organism>
<proteinExistence type="inferred from homology"/>
<protein>
    <submittedName>
        <fullName evidence="5">Unsaturated chondroitin disaccharide hydrolase</fullName>
    </submittedName>
</protein>
<dbReference type="RefSeq" id="WP_072860199.1">
    <property type="nucleotide sequence ID" value="NZ_FQUX01000001.1"/>
</dbReference>
<dbReference type="InterPro" id="IPR008928">
    <property type="entry name" value="6-hairpin_glycosidase_sf"/>
</dbReference>
<keyword evidence="6" id="KW-1185">Reference proteome</keyword>
<keyword evidence="1 5" id="KW-0378">Hydrolase</keyword>
<evidence type="ECO:0000313" key="5">
    <source>
        <dbReference type="EMBL" id="SHE54390.1"/>
    </source>
</evidence>
<dbReference type="AlphaFoldDB" id="A0A1M4UCV4"/>
<dbReference type="OrthoDB" id="428577at2"/>
<dbReference type="Pfam" id="PF07470">
    <property type="entry name" value="Glyco_hydro_88"/>
    <property type="match status" value="1"/>
</dbReference>
<evidence type="ECO:0000256" key="2">
    <source>
        <dbReference type="ARBA" id="ARBA00038358"/>
    </source>
</evidence>
<dbReference type="EMBL" id="FQUX01000001">
    <property type="protein sequence ID" value="SHE54390.1"/>
    <property type="molecule type" value="Genomic_DNA"/>
</dbReference>
<dbReference type="InterPro" id="IPR052369">
    <property type="entry name" value="UG_Glycosaminoglycan_Hydrolase"/>
</dbReference>
<dbReference type="InterPro" id="IPR010905">
    <property type="entry name" value="Glyco_hydro_88"/>
</dbReference>
<feature type="active site" description="Proton donor" evidence="3">
    <location>
        <position position="186"/>
    </location>
</feature>
<dbReference type="PANTHER" id="PTHR36845:SF1">
    <property type="entry name" value="HYDROLASE, PUTATIVE (AFU_ORTHOLOGUE AFUA_7G05090)-RELATED"/>
    <property type="match status" value="1"/>
</dbReference>
<feature type="binding site" evidence="4">
    <location>
        <position position="246"/>
    </location>
    <ligand>
        <name>substrate</name>
    </ligand>
</feature>
<feature type="binding site" evidence="4">
    <location>
        <position position="262"/>
    </location>
    <ligand>
        <name>substrate</name>
    </ligand>
</feature>
<gene>
    <name evidence="5" type="ORF">SAMN03080594_101569</name>
</gene>